<feature type="transmembrane region" description="Helical" evidence="5">
    <location>
        <begin position="267"/>
        <end position="286"/>
    </location>
</feature>
<dbReference type="STRING" id="75743.A0A401PCS3"/>
<feature type="transmembrane region" description="Helical" evidence="5">
    <location>
        <begin position="171"/>
        <end position="191"/>
    </location>
</feature>
<feature type="transmembrane region" description="Helical" evidence="5">
    <location>
        <begin position="21"/>
        <end position="42"/>
    </location>
</feature>
<evidence type="ECO:0008006" key="8">
    <source>
        <dbReference type="Google" id="ProtNLM"/>
    </source>
</evidence>
<protein>
    <recommendedName>
        <fullName evidence="8">Zinc transporter ZIP1</fullName>
    </recommendedName>
</protein>
<dbReference type="OrthoDB" id="448280at2759"/>
<dbReference type="OMA" id="FCMISSF"/>
<reference evidence="6 7" key="1">
    <citation type="journal article" date="2018" name="Nat. Ecol. Evol.">
        <title>Shark genomes provide insights into elasmobranch evolution and the origin of vertebrates.</title>
        <authorList>
            <person name="Hara Y"/>
            <person name="Yamaguchi K"/>
            <person name="Onimaru K"/>
            <person name="Kadota M"/>
            <person name="Koyanagi M"/>
            <person name="Keeley SD"/>
            <person name="Tatsumi K"/>
            <person name="Tanaka K"/>
            <person name="Motone F"/>
            <person name="Kageyama Y"/>
            <person name="Nozu R"/>
            <person name="Adachi N"/>
            <person name="Nishimura O"/>
            <person name="Nakagawa R"/>
            <person name="Tanegashima C"/>
            <person name="Kiyatake I"/>
            <person name="Matsumoto R"/>
            <person name="Murakumo K"/>
            <person name="Nishida K"/>
            <person name="Terakita A"/>
            <person name="Kuratani S"/>
            <person name="Sato K"/>
            <person name="Hyodo S Kuraku.S."/>
        </authorList>
    </citation>
    <scope>NUCLEOTIDE SEQUENCE [LARGE SCALE GENOMIC DNA]</scope>
</reference>
<dbReference type="AlphaFoldDB" id="A0A401PCS3"/>
<evidence type="ECO:0000313" key="6">
    <source>
        <dbReference type="EMBL" id="GCB70922.1"/>
    </source>
</evidence>
<evidence type="ECO:0000256" key="4">
    <source>
        <dbReference type="ARBA" id="ARBA00023136"/>
    </source>
</evidence>
<evidence type="ECO:0000256" key="3">
    <source>
        <dbReference type="ARBA" id="ARBA00022989"/>
    </source>
</evidence>
<name>A0A401PCS3_SCYTO</name>
<dbReference type="Pfam" id="PF02535">
    <property type="entry name" value="Zip"/>
    <property type="match status" value="1"/>
</dbReference>
<evidence type="ECO:0000256" key="1">
    <source>
        <dbReference type="ARBA" id="ARBA00004141"/>
    </source>
</evidence>
<gene>
    <name evidence="6" type="ORF">scyTo_0008720</name>
</gene>
<comment type="caution">
    <text evidence="6">The sequence shown here is derived from an EMBL/GenBank/DDBJ whole genome shotgun (WGS) entry which is preliminary data.</text>
</comment>
<dbReference type="InterPro" id="IPR003689">
    <property type="entry name" value="ZIP"/>
</dbReference>
<accession>A0A401PCS3</accession>
<dbReference type="GO" id="GO:0005886">
    <property type="term" value="C:plasma membrane"/>
    <property type="evidence" value="ECO:0007669"/>
    <property type="project" value="TreeGrafter"/>
</dbReference>
<evidence type="ECO:0000256" key="2">
    <source>
        <dbReference type="ARBA" id="ARBA00022692"/>
    </source>
</evidence>
<feature type="transmembrane region" description="Helical" evidence="5">
    <location>
        <begin position="203"/>
        <end position="227"/>
    </location>
</feature>
<dbReference type="PANTHER" id="PTHR11040">
    <property type="entry name" value="ZINC/IRON TRANSPORTER"/>
    <property type="match status" value="1"/>
</dbReference>
<dbReference type="Proteomes" id="UP000288216">
    <property type="component" value="Unassembled WGS sequence"/>
</dbReference>
<comment type="subcellular location">
    <subcellularLocation>
        <location evidence="1">Membrane</location>
        <topology evidence="1">Multi-pass membrane protein</topology>
    </subcellularLocation>
</comment>
<keyword evidence="2 5" id="KW-0812">Transmembrane</keyword>
<keyword evidence="3 5" id="KW-1133">Transmembrane helix</keyword>
<keyword evidence="7" id="KW-1185">Reference proteome</keyword>
<feature type="transmembrane region" description="Helical" evidence="5">
    <location>
        <begin position="145"/>
        <end position="165"/>
    </location>
</feature>
<proteinExistence type="predicted"/>
<evidence type="ECO:0000256" key="5">
    <source>
        <dbReference type="SAM" id="Phobius"/>
    </source>
</evidence>
<feature type="transmembrane region" description="Helical" evidence="5">
    <location>
        <begin position="62"/>
        <end position="80"/>
    </location>
</feature>
<evidence type="ECO:0000313" key="7">
    <source>
        <dbReference type="Proteomes" id="UP000288216"/>
    </source>
</evidence>
<dbReference type="EMBL" id="BFAA01003386">
    <property type="protein sequence ID" value="GCB70922.1"/>
    <property type="molecule type" value="Genomic_DNA"/>
</dbReference>
<dbReference type="PANTHER" id="PTHR11040:SF120">
    <property type="entry name" value="ZINC TRANSPORTER ZIP2"/>
    <property type="match status" value="1"/>
</dbReference>
<feature type="transmembrane region" description="Helical" evidence="5">
    <location>
        <begin position="233"/>
        <end position="255"/>
    </location>
</feature>
<sequence>MNGTAVLAHMASNPVLTCHRLFLSLCSCFAGGVFLAACLLDVLPDYLSHINEELDKLQVNTIFPLPEFVMAVGFFLVLTLERIVLECHSSSLSASTPLIVHRARAATHCSDDHVNQCVRINCNSVETTDDHVHIDVNAHSAFRSFILFLSLSLHSLFEGLPIGLQQTESKVLQIFAAILIHKSIIVFSLALKLVQSNVPRGRVMLYIIIFAIMSPLGIVIGIIITQVKSASNALAQSILEGITAGTFIYITFLEILPHELNSTDERLLKLLGIIFGFSIMTMLSFIS</sequence>
<organism evidence="6 7">
    <name type="scientific">Scyliorhinus torazame</name>
    <name type="common">Cloudy catshark</name>
    <name type="synonym">Catulus torazame</name>
    <dbReference type="NCBI Taxonomy" id="75743"/>
    <lineage>
        <taxon>Eukaryota</taxon>
        <taxon>Metazoa</taxon>
        <taxon>Chordata</taxon>
        <taxon>Craniata</taxon>
        <taxon>Vertebrata</taxon>
        <taxon>Chondrichthyes</taxon>
        <taxon>Elasmobranchii</taxon>
        <taxon>Galeomorphii</taxon>
        <taxon>Galeoidea</taxon>
        <taxon>Carcharhiniformes</taxon>
        <taxon>Scyliorhinidae</taxon>
        <taxon>Scyliorhinus</taxon>
    </lineage>
</organism>
<keyword evidence="4 5" id="KW-0472">Membrane</keyword>
<dbReference type="GO" id="GO:0005385">
    <property type="term" value="F:zinc ion transmembrane transporter activity"/>
    <property type="evidence" value="ECO:0007669"/>
    <property type="project" value="TreeGrafter"/>
</dbReference>